<evidence type="ECO:0000313" key="9">
    <source>
        <dbReference type="Proteomes" id="UP001279410"/>
    </source>
</evidence>
<comment type="subcellular location">
    <subcellularLocation>
        <location evidence="1">Membrane</location>
    </subcellularLocation>
</comment>
<gene>
    <name evidence="8" type="ORF">AKAME5_002417300</name>
</gene>
<comment type="similarity">
    <text evidence="2">Belongs to the polycystin family.</text>
</comment>
<reference evidence="8" key="1">
    <citation type="submission" date="2022-08" db="EMBL/GenBank/DDBJ databases">
        <title>Genome sequencing of akame (Lates japonicus).</title>
        <authorList>
            <person name="Hashiguchi Y."/>
            <person name="Takahashi H."/>
        </authorList>
    </citation>
    <scope>NUCLEOTIDE SEQUENCE</scope>
    <source>
        <strain evidence="8">Kochi</strain>
    </source>
</reference>
<dbReference type="GO" id="GO:0006816">
    <property type="term" value="P:calcium ion transport"/>
    <property type="evidence" value="ECO:0007669"/>
    <property type="project" value="TreeGrafter"/>
</dbReference>
<keyword evidence="9" id="KW-1185">Reference proteome</keyword>
<keyword evidence="4" id="KW-0677">Repeat</keyword>
<comment type="caution">
    <text evidence="8">The sequence shown here is derived from an EMBL/GenBank/DDBJ whole genome shotgun (WGS) entry which is preliminary data.</text>
</comment>
<organism evidence="8 9">
    <name type="scientific">Lates japonicus</name>
    <name type="common">Japanese lates</name>
    <dbReference type="NCBI Taxonomy" id="270547"/>
    <lineage>
        <taxon>Eukaryota</taxon>
        <taxon>Metazoa</taxon>
        <taxon>Chordata</taxon>
        <taxon>Craniata</taxon>
        <taxon>Vertebrata</taxon>
        <taxon>Euteleostomi</taxon>
        <taxon>Actinopterygii</taxon>
        <taxon>Neopterygii</taxon>
        <taxon>Teleostei</taxon>
        <taxon>Neoteleostei</taxon>
        <taxon>Acanthomorphata</taxon>
        <taxon>Carangaria</taxon>
        <taxon>Carangaria incertae sedis</taxon>
        <taxon>Centropomidae</taxon>
        <taxon>Lates</taxon>
    </lineage>
</organism>
<dbReference type="InterPro" id="IPR002859">
    <property type="entry name" value="PKD/REJ-like"/>
</dbReference>
<evidence type="ECO:0000256" key="6">
    <source>
        <dbReference type="ARBA" id="ARBA00023136"/>
    </source>
</evidence>
<evidence type="ECO:0000256" key="4">
    <source>
        <dbReference type="ARBA" id="ARBA00022737"/>
    </source>
</evidence>
<dbReference type="PANTHER" id="PTHR46730:SF3">
    <property type="entry name" value="POLYCYSTIN-1"/>
    <property type="match status" value="1"/>
</dbReference>
<dbReference type="GO" id="GO:0005261">
    <property type="term" value="F:monoatomic cation channel activity"/>
    <property type="evidence" value="ECO:0007669"/>
    <property type="project" value="TreeGrafter"/>
</dbReference>
<evidence type="ECO:0000256" key="1">
    <source>
        <dbReference type="ARBA" id="ARBA00004370"/>
    </source>
</evidence>
<dbReference type="InterPro" id="IPR014010">
    <property type="entry name" value="REJ_dom"/>
</dbReference>
<name>A0AAD3NHX6_LATJO</name>
<keyword evidence="3" id="KW-0812">Transmembrane</keyword>
<evidence type="ECO:0000256" key="3">
    <source>
        <dbReference type="ARBA" id="ARBA00022692"/>
    </source>
</evidence>
<evidence type="ECO:0000256" key="5">
    <source>
        <dbReference type="ARBA" id="ARBA00022989"/>
    </source>
</evidence>
<dbReference type="Proteomes" id="UP001279410">
    <property type="component" value="Unassembled WGS sequence"/>
</dbReference>
<dbReference type="AlphaFoldDB" id="A0AAD3NHX6"/>
<proteinExistence type="inferred from homology"/>
<dbReference type="GO" id="GO:0005886">
    <property type="term" value="C:plasma membrane"/>
    <property type="evidence" value="ECO:0007669"/>
    <property type="project" value="TreeGrafter"/>
</dbReference>
<dbReference type="PANTHER" id="PTHR46730">
    <property type="entry name" value="POLYCYSTIN-1"/>
    <property type="match status" value="1"/>
</dbReference>
<feature type="domain" description="REJ" evidence="7">
    <location>
        <begin position="1"/>
        <end position="282"/>
    </location>
</feature>
<dbReference type="Pfam" id="PF02010">
    <property type="entry name" value="REJ"/>
    <property type="match status" value="1"/>
</dbReference>
<evidence type="ECO:0000256" key="2">
    <source>
        <dbReference type="ARBA" id="ARBA00007200"/>
    </source>
</evidence>
<dbReference type="EMBL" id="BRZM01001258">
    <property type="protein sequence ID" value="GLD72848.1"/>
    <property type="molecule type" value="Genomic_DNA"/>
</dbReference>
<evidence type="ECO:0000259" key="7">
    <source>
        <dbReference type="PROSITE" id="PS51111"/>
    </source>
</evidence>
<sequence length="282" mass="30506">MLLHKGPEHCSSLNFGLGSSGPVLGISGSELEAGVEYTFKLTISKDGMAPESTTQTVLVQSGHIPMVYLECVSCKAQSIYEVSQNSYVYLRGTCTNCQGFHRGRWSAMTLENETLVLDSSSTTTGSDGMNLVLRQGLLRHGDSYIFTLHVTDGSLDGEGAASITLHHNMPPAGGECHLRGGGEAGMEHGMRVLRAEEYGLLDQKHRELPSYSDLGVSETLLLYSLLLTRCREDYCEDFCVYKGSSPEHSAFLPPGFSSARHRVAVSITVEDHQGAAVTALNK</sequence>
<evidence type="ECO:0000313" key="8">
    <source>
        <dbReference type="EMBL" id="GLD72848.1"/>
    </source>
</evidence>
<dbReference type="PROSITE" id="PS51111">
    <property type="entry name" value="REJ"/>
    <property type="match status" value="1"/>
</dbReference>
<protein>
    <submittedName>
        <fullName evidence="8">Polycystin-1</fullName>
    </submittedName>
</protein>
<accession>A0AAD3NHX6</accession>
<keyword evidence="6" id="KW-0472">Membrane</keyword>
<keyword evidence="5" id="KW-1133">Transmembrane helix</keyword>